<protein>
    <recommendedName>
        <fullName evidence="3">Acyltransferase 3 domain-containing protein</fullName>
    </recommendedName>
</protein>
<name>A0A0B6YQE4_9EUPU</name>
<feature type="transmembrane region" description="Helical" evidence="1">
    <location>
        <begin position="96"/>
        <end position="115"/>
    </location>
</feature>
<dbReference type="InterPro" id="IPR052728">
    <property type="entry name" value="O2_lipid_transport_reg"/>
</dbReference>
<dbReference type="AlphaFoldDB" id="A0A0B6YQE4"/>
<reference evidence="2" key="1">
    <citation type="submission" date="2014-12" db="EMBL/GenBank/DDBJ databases">
        <title>Insight into the proteome of Arion vulgaris.</title>
        <authorList>
            <person name="Aradska J."/>
            <person name="Bulat T."/>
            <person name="Smidak R."/>
            <person name="Sarate P."/>
            <person name="Gangsoo J."/>
            <person name="Sialana F."/>
            <person name="Bilban M."/>
            <person name="Lubec G."/>
        </authorList>
    </citation>
    <scope>NUCLEOTIDE SEQUENCE</scope>
    <source>
        <tissue evidence="2">Skin</tissue>
    </source>
</reference>
<accession>A0A0B6YQE4</accession>
<dbReference type="PANTHER" id="PTHR11161:SF0">
    <property type="entry name" value="O-ACYLTRANSFERASE LIKE PROTEIN"/>
    <property type="match status" value="1"/>
</dbReference>
<keyword evidence="1" id="KW-1133">Transmembrane helix</keyword>
<feature type="transmembrane region" description="Helical" evidence="1">
    <location>
        <begin position="28"/>
        <end position="49"/>
    </location>
</feature>
<feature type="non-terminal residue" evidence="2">
    <location>
        <position position="118"/>
    </location>
</feature>
<dbReference type="EMBL" id="HACG01011101">
    <property type="protein sequence ID" value="CEK57966.1"/>
    <property type="molecule type" value="Transcribed_RNA"/>
</dbReference>
<gene>
    <name evidence="2" type="primary">ORF31598</name>
</gene>
<feature type="non-terminal residue" evidence="2">
    <location>
        <position position="1"/>
    </location>
</feature>
<evidence type="ECO:0008006" key="3">
    <source>
        <dbReference type="Google" id="ProtNLM"/>
    </source>
</evidence>
<evidence type="ECO:0000313" key="2">
    <source>
        <dbReference type="EMBL" id="CEK57966.1"/>
    </source>
</evidence>
<proteinExistence type="predicted"/>
<evidence type="ECO:0000256" key="1">
    <source>
        <dbReference type="SAM" id="Phobius"/>
    </source>
</evidence>
<keyword evidence="1" id="KW-0812">Transmembrane</keyword>
<dbReference type="PANTHER" id="PTHR11161">
    <property type="entry name" value="O-ACYLTRANSFERASE"/>
    <property type="match status" value="1"/>
</dbReference>
<keyword evidence="1" id="KW-0472">Membrane</keyword>
<sequence length="118" mass="13605">ERYCWLLPLYINNFFVLNSKVLCLSPSWSLAVDMQFYTISPLMLIAFYYHKNAGVMSCLLFIFGQWILTGVMSYNINGGLDWMNTTTFYRHCYFAPYSRIAPFAIGILSGYILAVNHG</sequence>
<organism evidence="2">
    <name type="scientific">Arion vulgaris</name>
    <dbReference type="NCBI Taxonomy" id="1028688"/>
    <lineage>
        <taxon>Eukaryota</taxon>
        <taxon>Metazoa</taxon>
        <taxon>Spiralia</taxon>
        <taxon>Lophotrochozoa</taxon>
        <taxon>Mollusca</taxon>
        <taxon>Gastropoda</taxon>
        <taxon>Heterobranchia</taxon>
        <taxon>Euthyneura</taxon>
        <taxon>Panpulmonata</taxon>
        <taxon>Eupulmonata</taxon>
        <taxon>Stylommatophora</taxon>
        <taxon>Helicina</taxon>
        <taxon>Arionoidea</taxon>
        <taxon>Arionidae</taxon>
        <taxon>Arion</taxon>
    </lineage>
</organism>
<feature type="transmembrane region" description="Helical" evidence="1">
    <location>
        <begin position="56"/>
        <end position="76"/>
    </location>
</feature>